<sequence length="334" mass="37527">MPFHISTAGASLNNATYTSHKRTVHIPGSHALPPGVSTTMAWELGYARKRFEADTRGIENTVNPDVYRLQEGRFVVREDAKVKHDEALLMAEELRDSVRTVERGERVRFEDMGAVSGDVKGLDHLNPYFMHLEMLKKKYTPKELVTWSYSGRGVKDKRVPVGGWPSGVEFEMGVKYMPEISDTVFVMKPVGHTDDNGAAQDEQNEEGRQEDEEEEDKDKQEVRPLSAPLPGETKNEHLLREILNIQNDKSIAASEVLTASTKVTIPESSTTEKESRQSEHKEPQSQDPQRVFPQQYPQPNYFPLPAVPSIPAINPAHLPLAYACEYQVSISSTN</sequence>
<dbReference type="OrthoDB" id="2139629at2759"/>
<dbReference type="AlphaFoldDB" id="A0A1Y2BXY7"/>
<evidence type="ECO:0000313" key="3">
    <source>
        <dbReference type="Proteomes" id="UP000193642"/>
    </source>
</evidence>
<feature type="region of interest" description="Disordered" evidence="1">
    <location>
        <begin position="262"/>
        <end position="309"/>
    </location>
</feature>
<feature type="compositionally biased region" description="Basic and acidic residues" evidence="1">
    <location>
        <begin position="270"/>
        <end position="284"/>
    </location>
</feature>
<reference evidence="2 3" key="1">
    <citation type="submission" date="2016-07" db="EMBL/GenBank/DDBJ databases">
        <title>Pervasive Adenine N6-methylation of Active Genes in Fungi.</title>
        <authorList>
            <consortium name="DOE Joint Genome Institute"/>
            <person name="Mondo S.J."/>
            <person name="Dannebaum R.O."/>
            <person name="Kuo R.C."/>
            <person name="Labutti K."/>
            <person name="Haridas S."/>
            <person name="Kuo A."/>
            <person name="Salamov A."/>
            <person name="Ahrendt S.R."/>
            <person name="Lipzen A."/>
            <person name="Sullivan W."/>
            <person name="Andreopoulos W.B."/>
            <person name="Clum A."/>
            <person name="Lindquist E."/>
            <person name="Daum C."/>
            <person name="Ramamoorthy G.K."/>
            <person name="Gryganskyi A."/>
            <person name="Culley D."/>
            <person name="Magnuson J.K."/>
            <person name="James T.Y."/>
            <person name="O'Malley M.A."/>
            <person name="Stajich J.E."/>
            <person name="Spatafora J.W."/>
            <person name="Visel A."/>
            <person name="Grigoriev I.V."/>
        </authorList>
    </citation>
    <scope>NUCLEOTIDE SEQUENCE [LARGE SCALE GENOMIC DNA]</scope>
    <source>
        <strain evidence="2 3">JEL800</strain>
    </source>
</reference>
<gene>
    <name evidence="2" type="ORF">BCR33DRAFT_740932</name>
</gene>
<evidence type="ECO:0000313" key="2">
    <source>
        <dbReference type="EMBL" id="ORY39621.1"/>
    </source>
</evidence>
<protein>
    <submittedName>
        <fullName evidence="2">Uncharacterized protein</fullName>
    </submittedName>
</protein>
<organism evidence="2 3">
    <name type="scientific">Rhizoclosmatium globosum</name>
    <dbReference type="NCBI Taxonomy" id="329046"/>
    <lineage>
        <taxon>Eukaryota</taxon>
        <taxon>Fungi</taxon>
        <taxon>Fungi incertae sedis</taxon>
        <taxon>Chytridiomycota</taxon>
        <taxon>Chytridiomycota incertae sedis</taxon>
        <taxon>Chytridiomycetes</taxon>
        <taxon>Chytridiales</taxon>
        <taxon>Chytriomycetaceae</taxon>
        <taxon>Rhizoclosmatium</taxon>
    </lineage>
</organism>
<dbReference type="Proteomes" id="UP000193642">
    <property type="component" value="Unassembled WGS sequence"/>
</dbReference>
<feature type="compositionally biased region" description="Acidic residues" evidence="1">
    <location>
        <begin position="202"/>
        <end position="216"/>
    </location>
</feature>
<accession>A0A1Y2BXY7</accession>
<proteinExistence type="predicted"/>
<name>A0A1Y2BXY7_9FUNG</name>
<evidence type="ECO:0000256" key="1">
    <source>
        <dbReference type="SAM" id="MobiDB-lite"/>
    </source>
</evidence>
<feature type="region of interest" description="Disordered" evidence="1">
    <location>
        <begin position="189"/>
        <end position="235"/>
    </location>
</feature>
<comment type="caution">
    <text evidence="2">The sequence shown here is derived from an EMBL/GenBank/DDBJ whole genome shotgun (WGS) entry which is preliminary data.</text>
</comment>
<keyword evidence="3" id="KW-1185">Reference proteome</keyword>
<dbReference type="EMBL" id="MCGO01000039">
    <property type="protein sequence ID" value="ORY39621.1"/>
    <property type="molecule type" value="Genomic_DNA"/>
</dbReference>